<dbReference type="OrthoDB" id="2434739at2759"/>
<dbReference type="Proteomes" id="UP000266673">
    <property type="component" value="Unassembled WGS sequence"/>
</dbReference>
<name>A0A397UMY0_9GLOM</name>
<evidence type="ECO:0000313" key="2">
    <source>
        <dbReference type="EMBL" id="RIB11504.1"/>
    </source>
</evidence>
<keyword evidence="1" id="KW-1133">Transmembrane helix</keyword>
<comment type="caution">
    <text evidence="2">The sequence shown here is derived from an EMBL/GenBank/DDBJ whole genome shotgun (WGS) entry which is preliminary data.</text>
</comment>
<sequence>MATGCKAANIKNVLITATNEISHIGNEEVEEKILKYIKKAKNRKITDILLFIISGLVEQNVLNINNLGIYIYISGNGHKLVEK</sequence>
<protein>
    <submittedName>
        <fullName evidence="2">Uncharacterized protein</fullName>
    </submittedName>
</protein>
<feature type="transmembrane region" description="Helical" evidence="1">
    <location>
        <begin position="48"/>
        <end position="73"/>
    </location>
</feature>
<dbReference type="EMBL" id="QKWP01001126">
    <property type="protein sequence ID" value="RIB11504.1"/>
    <property type="molecule type" value="Genomic_DNA"/>
</dbReference>
<keyword evidence="1" id="KW-0472">Membrane</keyword>
<proteinExistence type="predicted"/>
<accession>A0A397UMY0</accession>
<keyword evidence="3" id="KW-1185">Reference proteome</keyword>
<evidence type="ECO:0000256" key="1">
    <source>
        <dbReference type="SAM" id="Phobius"/>
    </source>
</evidence>
<organism evidence="2 3">
    <name type="scientific">Gigaspora rosea</name>
    <dbReference type="NCBI Taxonomy" id="44941"/>
    <lineage>
        <taxon>Eukaryota</taxon>
        <taxon>Fungi</taxon>
        <taxon>Fungi incertae sedis</taxon>
        <taxon>Mucoromycota</taxon>
        <taxon>Glomeromycotina</taxon>
        <taxon>Glomeromycetes</taxon>
        <taxon>Diversisporales</taxon>
        <taxon>Gigasporaceae</taxon>
        <taxon>Gigaspora</taxon>
    </lineage>
</organism>
<evidence type="ECO:0000313" key="3">
    <source>
        <dbReference type="Proteomes" id="UP000266673"/>
    </source>
</evidence>
<gene>
    <name evidence="2" type="ORF">C2G38_2203250</name>
</gene>
<reference evidence="2 3" key="1">
    <citation type="submission" date="2018-06" db="EMBL/GenBank/DDBJ databases">
        <title>Comparative genomics reveals the genomic features of Rhizophagus irregularis, R. cerebriforme, R. diaphanum and Gigaspora rosea, and their symbiotic lifestyle signature.</title>
        <authorList>
            <person name="Morin E."/>
            <person name="San Clemente H."/>
            <person name="Chen E.C.H."/>
            <person name="De La Providencia I."/>
            <person name="Hainaut M."/>
            <person name="Kuo A."/>
            <person name="Kohler A."/>
            <person name="Murat C."/>
            <person name="Tang N."/>
            <person name="Roy S."/>
            <person name="Loubradou J."/>
            <person name="Henrissat B."/>
            <person name="Grigoriev I.V."/>
            <person name="Corradi N."/>
            <person name="Roux C."/>
            <person name="Martin F.M."/>
        </authorList>
    </citation>
    <scope>NUCLEOTIDE SEQUENCE [LARGE SCALE GENOMIC DNA]</scope>
    <source>
        <strain evidence="2 3">DAOM 194757</strain>
    </source>
</reference>
<dbReference type="AlphaFoldDB" id="A0A397UMY0"/>
<keyword evidence="1" id="KW-0812">Transmembrane</keyword>